<dbReference type="AlphaFoldDB" id="A0A8H7Y663"/>
<feature type="compositionally biased region" description="Polar residues" evidence="1">
    <location>
        <begin position="96"/>
        <end position="115"/>
    </location>
</feature>
<gene>
    <name evidence="2" type="ORF">JR316_004073</name>
</gene>
<sequence>MFYGQMLTIPQRRLDTETPFPHLLSLLRVCSPRQLDFPNIHRAARRIFEDAFPSNPEAFTHNHPLHEALPMAKSLNIPHVTKAIFYSLVSTTDFDVSGPPSHSGQDGSNTAQPRQGLSLDEQGSKRAPQSKIVPSKTLSPADSRTCLNLMNRLIDHFTPILFTPPATSHMECTDVFAETWMPLVIQPAIENDGVYKPLETLQRNKEIDWVKRGMCASCVAEKVEEWSEEQRSIWKMMDEWLELPSNSAAYS</sequence>
<feature type="region of interest" description="Disordered" evidence="1">
    <location>
        <begin position="96"/>
        <end position="138"/>
    </location>
</feature>
<proteinExistence type="predicted"/>
<comment type="caution">
    <text evidence="2">The sequence shown here is derived from an EMBL/GenBank/DDBJ whole genome shotgun (WGS) entry which is preliminary data.</text>
</comment>
<dbReference type="EMBL" id="JAFIQS010000003">
    <property type="protein sequence ID" value="KAG5171984.1"/>
    <property type="molecule type" value="Genomic_DNA"/>
</dbReference>
<reference evidence="2" key="1">
    <citation type="submission" date="2021-02" db="EMBL/GenBank/DDBJ databases">
        <title>Psilocybe cubensis genome.</title>
        <authorList>
            <person name="Mckernan K.J."/>
            <person name="Crawford S."/>
            <person name="Trippe A."/>
            <person name="Kane L.T."/>
            <person name="Mclaughlin S."/>
        </authorList>
    </citation>
    <scope>NUCLEOTIDE SEQUENCE [LARGE SCALE GENOMIC DNA]</scope>
    <source>
        <strain evidence="2">MGC-MH-2018</strain>
    </source>
</reference>
<name>A0A8H7Y663_PSICU</name>
<dbReference type="OrthoDB" id="3249359at2759"/>
<protein>
    <submittedName>
        <fullName evidence="2">Uncharacterized protein</fullName>
    </submittedName>
</protein>
<organism evidence="2">
    <name type="scientific">Psilocybe cubensis</name>
    <name type="common">Psychedelic mushroom</name>
    <name type="synonym">Stropharia cubensis</name>
    <dbReference type="NCBI Taxonomy" id="181762"/>
    <lineage>
        <taxon>Eukaryota</taxon>
        <taxon>Fungi</taxon>
        <taxon>Dikarya</taxon>
        <taxon>Basidiomycota</taxon>
        <taxon>Agaricomycotina</taxon>
        <taxon>Agaricomycetes</taxon>
        <taxon>Agaricomycetidae</taxon>
        <taxon>Agaricales</taxon>
        <taxon>Agaricineae</taxon>
        <taxon>Strophariaceae</taxon>
        <taxon>Psilocybe</taxon>
    </lineage>
</organism>
<evidence type="ECO:0000256" key="1">
    <source>
        <dbReference type="SAM" id="MobiDB-lite"/>
    </source>
</evidence>
<evidence type="ECO:0000313" key="2">
    <source>
        <dbReference type="EMBL" id="KAG5171984.1"/>
    </source>
</evidence>
<accession>A0A8H7Y663</accession>